<comment type="caution">
    <text evidence="1">The sequence shown here is derived from an EMBL/GenBank/DDBJ whole genome shotgun (WGS) entry which is preliminary data.</text>
</comment>
<sequence length="369" mass="41643">MPSDKSPLLACPSEIIQYCFGYLSWNERAKLLPVCKAIHQLNIDIVLLPAQTVSGERLNFQVIYMKAICSKLAVDNVPSNAALAAKLIAQRPTNEVRDVLAPYFHHLKSLSSVMDPAYLAPMAGIGSNNLKQQLPLLSLLQGPSSEWATTVTKVATVLNAHIRAAQADDMLEWMLVRYWVWRDILKAAIFHDHLEIVQLADQHFWGAFEQWLKALHMAYPDIQQAARMSDITWEGLEEEGWKHMLGSVATMMNDDDTPLLSPLSHVQEEHRALFWMWAIELGRSSISQILEPKDLNATSGYMLTIVACQLQLRSACMHLKAKFQVQPRTPLDLGRMSLLNQIRFVPDRVLTFNPQDVTEVMVAQPKAPE</sequence>
<dbReference type="AlphaFoldDB" id="A0A9W8AZ26"/>
<organism evidence="1 2">
    <name type="scientific">Dimargaris verticillata</name>
    <dbReference type="NCBI Taxonomy" id="2761393"/>
    <lineage>
        <taxon>Eukaryota</taxon>
        <taxon>Fungi</taxon>
        <taxon>Fungi incertae sedis</taxon>
        <taxon>Zoopagomycota</taxon>
        <taxon>Kickxellomycotina</taxon>
        <taxon>Dimargaritomycetes</taxon>
        <taxon>Dimargaritales</taxon>
        <taxon>Dimargaritaceae</taxon>
        <taxon>Dimargaris</taxon>
    </lineage>
</organism>
<evidence type="ECO:0000313" key="1">
    <source>
        <dbReference type="EMBL" id="KAJ1972658.1"/>
    </source>
</evidence>
<accession>A0A9W8AZ26</accession>
<gene>
    <name evidence="1" type="ORF">H4R34_005335</name>
</gene>
<evidence type="ECO:0000313" key="2">
    <source>
        <dbReference type="Proteomes" id="UP001151582"/>
    </source>
</evidence>
<name>A0A9W8AZ26_9FUNG</name>
<proteinExistence type="predicted"/>
<dbReference type="EMBL" id="JANBQB010000996">
    <property type="protein sequence ID" value="KAJ1972658.1"/>
    <property type="molecule type" value="Genomic_DNA"/>
</dbReference>
<protein>
    <submittedName>
        <fullName evidence="1">Uncharacterized protein</fullName>
    </submittedName>
</protein>
<dbReference type="Proteomes" id="UP001151582">
    <property type="component" value="Unassembled WGS sequence"/>
</dbReference>
<dbReference type="OrthoDB" id="10347170at2759"/>
<reference evidence="1" key="1">
    <citation type="submission" date="2022-07" db="EMBL/GenBank/DDBJ databases">
        <title>Phylogenomic reconstructions and comparative analyses of Kickxellomycotina fungi.</title>
        <authorList>
            <person name="Reynolds N.K."/>
            <person name="Stajich J.E."/>
            <person name="Barry K."/>
            <person name="Grigoriev I.V."/>
            <person name="Crous P."/>
            <person name="Smith M.E."/>
        </authorList>
    </citation>
    <scope>NUCLEOTIDE SEQUENCE</scope>
    <source>
        <strain evidence="1">RSA 567</strain>
    </source>
</reference>
<keyword evidence="2" id="KW-1185">Reference proteome</keyword>